<dbReference type="GO" id="GO:0016020">
    <property type="term" value="C:membrane"/>
    <property type="evidence" value="ECO:0007669"/>
    <property type="project" value="UniProtKB-SubCell"/>
</dbReference>
<sequence length="443" mass="51350">MAKKSVEVQVSDSDFAVYLRESVTYEIKMESRSKSRLRGVVLMCVLLAVSGIVYFGYFCPEQVCALTSRDTSWSDWTFRFPIQDNLGKPLPLHSSPFTSKISSPGLSYDDVLNENFQFDMNAHDVMVFLHIQKTGGTSFGRHLVRDLDLERPCSCQRKRKRCYCFRPNRNEIWLFSRYSTGWKCGLHADWTELTSCVDSELDKNEGDSIKRRYFYITLLREPISRYLSEFRHVQRGATWRNSRHWCGGHAATPQELPRCYKGSSWEGVTLDEFAACRHNLAANRQTRMLADLALVGCYNTSYMPSDAERNRVMLASAKRNLAAMAFFGLTEYQKVSQYVFEETFNLRFAVPFEQNNTTLSSVTLSTIGRDQIKMIQQLNMLDLELYAFARKLMYQRFERLQKRDSQFPERFSHLGELPGRQTEAFNWDQVIDGDDNSSVTPHK</sequence>
<comment type="caution">
    <text evidence="10">The sequence shown here is derived from an EMBL/GenBank/DDBJ whole genome shotgun (WGS) entry which is preliminary data.</text>
</comment>
<dbReference type="SUPFAM" id="SSF52540">
    <property type="entry name" value="P-loop containing nucleoside triphosphate hydrolases"/>
    <property type="match status" value="1"/>
</dbReference>
<dbReference type="InParanoid" id="A0A2J7PRR9"/>
<evidence type="ECO:0000256" key="7">
    <source>
        <dbReference type="ARBA" id="ARBA00023136"/>
    </source>
</evidence>
<dbReference type="FunFam" id="3.40.50.300:FF:000347">
    <property type="entry name" value="Heparan-sulfate 6-O-sulfotransferase"/>
    <property type="match status" value="1"/>
</dbReference>
<evidence type="ECO:0000256" key="4">
    <source>
        <dbReference type="ARBA" id="ARBA00022692"/>
    </source>
</evidence>
<evidence type="ECO:0000256" key="9">
    <source>
        <dbReference type="RuleBase" id="RU364122"/>
    </source>
</evidence>
<dbReference type="InterPro" id="IPR005331">
    <property type="entry name" value="Sulfotransferase"/>
</dbReference>
<comment type="catalytic activity">
    <reaction evidence="9">
        <text>alpha-D-glucosaminyl-[heparan sulfate](n) + 3'-phosphoadenylyl sulfate = 6-sulfo-alpha-D-glucosaminyl-[heparan sulfate](n) + adenosine 3',5'-bisphosphate + H(+)</text>
        <dbReference type="Rhea" id="RHEA:56604"/>
        <dbReference type="Rhea" id="RHEA-COMP:9830"/>
        <dbReference type="Rhea" id="RHEA-COMP:14621"/>
        <dbReference type="ChEBI" id="CHEBI:15378"/>
        <dbReference type="ChEBI" id="CHEBI:58339"/>
        <dbReference type="ChEBI" id="CHEBI:58343"/>
        <dbReference type="ChEBI" id="CHEBI:58388"/>
        <dbReference type="ChEBI" id="CHEBI:140604"/>
    </reaction>
</comment>
<name>A0A2J7PRR9_9NEOP</name>
<dbReference type="InterPro" id="IPR027417">
    <property type="entry name" value="P-loop_NTPase"/>
</dbReference>
<evidence type="ECO:0000313" key="11">
    <source>
        <dbReference type="Proteomes" id="UP000235965"/>
    </source>
</evidence>
<evidence type="ECO:0000256" key="3">
    <source>
        <dbReference type="ARBA" id="ARBA00022679"/>
    </source>
</evidence>
<accession>A0A2J7PRR9</accession>
<proteinExistence type="inferred from homology"/>
<reference evidence="10 11" key="1">
    <citation type="submission" date="2017-12" db="EMBL/GenBank/DDBJ databases">
        <title>Hemimetabolous genomes reveal molecular basis of termite eusociality.</title>
        <authorList>
            <person name="Harrison M.C."/>
            <person name="Jongepier E."/>
            <person name="Robertson H.M."/>
            <person name="Arning N."/>
            <person name="Bitard-Feildel T."/>
            <person name="Chao H."/>
            <person name="Childers C.P."/>
            <person name="Dinh H."/>
            <person name="Doddapaneni H."/>
            <person name="Dugan S."/>
            <person name="Gowin J."/>
            <person name="Greiner C."/>
            <person name="Han Y."/>
            <person name="Hu H."/>
            <person name="Hughes D.S.T."/>
            <person name="Huylmans A.-K."/>
            <person name="Kemena C."/>
            <person name="Kremer L.P.M."/>
            <person name="Lee S.L."/>
            <person name="Lopez-Ezquerra A."/>
            <person name="Mallet L."/>
            <person name="Monroy-Kuhn J.M."/>
            <person name="Moser A."/>
            <person name="Murali S.C."/>
            <person name="Muzny D.M."/>
            <person name="Otani S."/>
            <person name="Piulachs M.-D."/>
            <person name="Poelchau M."/>
            <person name="Qu J."/>
            <person name="Schaub F."/>
            <person name="Wada-Katsumata A."/>
            <person name="Worley K.C."/>
            <person name="Xie Q."/>
            <person name="Ylla G."/>
            <person name="Poulsen M."/>
            <person name="Gibbs R.A."/>
            <person name="Schal C."/>
            <person name="Richards S."/>
            <person name="Belles X."/>
            <person name="Korb J."/>
            <person name="Bornberg-Bauer E."/>
        </authorList>
    </citation>
    <scope>NUCLEOTIDE SEQUENCE [LARGE SCALE GENOMIC DNA]</scope>
    <source>
        <tissue evidence="10">Whole body</tissue>
    </source>
</reference>
<dbReference type="EMBL" id="NEVH01021953">
    <property type="protein sequence ID" value="PNF19027.1"/>
    <property type="molecule type" value="Genomic_DNA"/>
</dbReference>
<keyword evidence="5 9" id="KW-0735">Signal-anchor</keyword>
<dbReference type="InterPro" id="IPR010635">
    <property type="entry name" value="Heparan_SO4-6-sulfoTrfase"/>
</dbReference>
<dbReference type="Proteomes" id="UP000235965">
    <property type="component" value="Unassembled WGS sequence"/>
</dbReference>
<feature type="transmembrane region" description="Helical" evidence="9">
    <location>
        <begin position="37"/>
        <end position="57"/>
    </location>
</feature>
<evidence type="ECO:0000256" key="2">
    <source>
        <dbReference type="ARBA" id="ARBA00010109"/>
    </source>
</evidence>
<keyword evidence="6 9" id="KW-1133">Transmembrane helix</keyword>
<dbReference type="EC" id="2.8.2.-" evidence="9"/>
<protein>
    <recommendedName>
        <fullName evidence="9">Heparan-sulfate 6-O-sulfotransferase</fullName>
        <ecNumber evidence="9">2.8.2.-</ecNumber>
    </recommendedName>
</protein>
<dbReference type="PANTHER" id="PTHR12812:SF0">
    <property type="entry name" value="HEPARAN-SULFATE 6-O-SULFOTRANSFERASE"/>
    <property type="match status" value="1"/>
</dbReference>
<organism evidence="10 11">
    <name type="scientific">Cryptotermes secundus</name>
    <dbReference type="NCBI Taxonomy" id="105785"/>
    <lineage>
        <taxon>Eukaryota</taxon>
        <taxon>Metazoa</taxon>
        <taxon>Ecdysozoa</taxon>
        <taxon>Arthropoda</taxon>
        <taxon>Hexapoda</taxon>
        <taxon>Insecta</taxon>
        <taxon>Pterygota</taxon>
        <taxon>Neoptera</taxon>
        <taxon>Polyneoptera</taxon>
        <taxon>Dictyoptera</taxon>
        <taxon>Blattodea</taxon>
        <taxon>Blattoidea</taxon>
        <taxon>Termitoidae</taxon>
        <taxon>Kalotermitidae</taxon>
        <taxon>Cryptotermitinae</taxon>
        <taxon>Cryptotermes</taxon>
    </lineage>
</organism>
<evidence type="ECO:0000256" key="5">
    <source>
        <dbReference type="ARBA" id="ARBA00022968"/>
    </source>
</evidence>
<dbReference type="EMBL" id="NEVH01021953">
    <property type="protein sequence ID" value="PNF19026.1"/>
    <property type="molecule type" value="Genomic_DNA"/>
</dbReference>
<gene>
    <name evidence="10" type="primary">HS6ST1_1</name>
    <name evidence="10" type="ORF">B7P43_G11804</name>
</gene>
<dbReference type="AlphaFoldDB" id="A0A2J7PRR9"/>
<dbReference type="STRING" id="105785.A0A2J7PRR9"/>
<dbReference type="FunCoup" id="A0A2J7PRR9">
    <property type="interactions" value="549"/>
</dbReference>
<comment type="similarity">
    <text evidence="2 9">Belongs to the sulfotransferase 6 family.</text>
</comment>
<keyword evidence="4 9" id="KW-0812">Transmembrane</keyword>
<dbReference type="PANTHER" id="PTHR12812">
    <property type="entry name" value="HEPARAN SULFATE 6-O-SULFOTRANSFERASE 3"/>
    <property type="match status" value="1"/>
</dbReference>
<keyword evidence="11" id="KW-1185">Reference proteome</keyword>
<keyword evidence="8" id="KW-0325">Glycoprotein</keyword>
<dbReference type="OrthoDB" id="406981at2759"/>
<evidence type="ECO:0000313" key="10">
    <source>
        <dbReference type="EMBL" id="PNF19027.1"/>
    </source>
</evidence>
<comment type="function">
    <text evidence="9">6-O-sulfation enzyme which catalyzes the transfer of sulfate from 3'-phosphoadenosine 5'-phosphosulfate (PAPS) to position 6 of the N-sulfoglucosamine residue (GlcNS) of heparan sulfate.</text>
</comment>
<evidence type="ECO:0000256" key="1">
    <source>
        <dbReference type="ARBA" id="ARBA00004606"/>
    </source>
</evidence>
<keyword evidence="7 9" id="KW-0472">Membrane</keyword>
<evidence type="ECO:0000256" key="6">
    <source>
        <dbReference type="ARBA" id="ARBA00022989"/>
    </source>
</evidence>
<dbReference type="Pfam" id="PF03567">
    <property type="entry name" value="Sulfotransfer_2"/>
    <property type="match status" value="1"/>
</dbReference>
<evidence type="ECO:0000256" key="8">
    <source>
        <dbReference type="ARBA" id="ARBA00023180"/>
    </source>
</evidence>
<comment type="subcellular location">
    <subcellularLocation>
        <location evidence="1 9">Membrane</location>
        <topology evidence="1 9">Single-pass type II membrane protein</topology>
    </subcellularLocation>
</comment>
<dbReference type="GO" id="GO:0017095">
    <property type="term" value="F:heparan sulfate 6-sulfotransferase activity"/>
    <property type="evidence" value="ECO:0007669"/>
    <property type="project" value="TreeGrafter"/>
</dbReference>
<keyword evidence="3 9" id="KW-0808">Transferase</keyword>
<dbReference type="Gene3D" id="3.40.50.300">
    <property type="entry name" value="P-loop containing nucleotide triphosphate hydrolases"/>
    <property type="match status" value="1"/>
</dbReference>